<sequence length="255" mass="28771">MRQLNLTEMANKILKVVVPRIDPPYLNAINYSNQCNDGKMLYGPGIVWEILCDMANRLNLTYEIENVEVEGWGKRFENGTWTGAFGCLKEGKAEILAGGSMMTPNRNKAFDFSDPIGYQSSSILIKVPIRENFVAQMLAYAFGWKIWLSIIGCFVLAGFAYRFIQNQNFGFTRTTQTSNILIAHSLVFFSGKSKRKFLQNPKIFFSKEFSLTNNSLSSRILIATVWICSLFLMAFFSANLVALFAHGASKLPFES</sequence>
<name>A0ACB0Z629_MELEN</name>
<dbReference type="EMBL" id="CAVMJV010000024">
    <property type="protein sequence ID" value="CAK5073921.1"/>
    <property type="molecule type" value="Genomic_DNA"/>
</dbReference>
<accession>A0ACB0Z629</accession>
<keyword evidence="2" id="KW-1185">Reference proteome</keyword>
<proteinExistence type="predicted"/>
<comment type="caution">
    <text evidence="1">The sequence shown here is derived from an EMBL/GenBank/DDBJ whole genome shotgun (WGS) entry which is preliminary data.</text>
</comment>
<evidence type="ECO:0000313" key="2">
    <source>
        <dbReference type="Proteomes" id="UP001497535"/>
    </source>
</evidence>
<evidence type="ECO:0000313" key="1">
    <source>
        <dbReference type="EMBL" id="CAK5073921.1"/>
    </source>
</evidence>
<protein>
    <submittedName>
        <fullName evidence="1">Uncharacterized protein</fullName>
    </submittedName>
</protein>
<gene>
    <name evidence="1" type="ORF">MENTE1834_LOCUS20613</name>
</gene>
<dbReference type="Proteomes" id="UP001497535">
    <property type="component" value="Unassembled WGS sequence"/>
</dbReference>
<organism evidence="1 2">
    <name type="scientific">Meloidogyne enterolobii</name>
    <name type="common">Root-knot nematode worm</name>
    <name type="synonym">Meloidogyne mayaguensis</name>
    <dbReference type="NCBI Taxonomy" id="390850"/>
    <lineage>
        <taxon>Eukaryota</taxon>
        <taxon>Metazoa</taxon>
        <taxon>Ecdysozoa</taxon>
        <taxon>Nematoda</taxon>
        <taxon>Chromadorea</taxon>
        <taxon>Rhabditida</taxon>
        <taxon>Tylenchina</taxon>
        <taxon>Tylenchomorpha</taxon>
        <taxon>Tylenchoidea</taxon>
        <taxon>Meloidogynidae</taxon>
        <taxon>Meloidogyninae</taxon>
        <taxon>Meloidogyne</taxon>
    </lineage>
</organism>
<reference evidence="1" key="1">
    <citation type="submission" date="2023-11" db="EMBL/GenBank/DDBJ databases">
        <authorList>
            <person name="Poullet M."/>
        </authorList>
    </citation>
    <scope>NUCLEOTIDE SEQUENCE</scope>
    <source>
        <strain evidence="1">E1834</strain>
    </source>
</reference>